<evidence type="ECO:0000313" key="2">
    <source>
        <dbReference type="Proteomes" id="UP000012429"/>
    </source>
</evidence>
<keyword evidence="2" id="KW-1185">Reference proteome</keyword>
<dbReference type="AlphaFoldDB" id="N6U1A6"/>
<comment type="caution">
    <text evidence="1">The sequence shown here is derived from an EMBL/GenBank/DDBJ whole genome shotgun (WGS) entry which is preliminary data.</text>
</comment>
<dbReference type="Proteomes" id="UP000012429">
    <property type="component" value="Unassembled WGS sequence"/>
</dbReference>
<protein>
    <submittedName>
        <fullName evidence="1">Uncharacterized protein</fullName>
    </submittedName>
</protein>
<accession>N6U1A6</accession>
<gene>
    <name evidence="1" type="ORF">RHSP_78414</name>
</gene>
<evidence type="ECO:0000313" key="1">
    <source>
        <dbReference type="EMBL" id="ENN84128.1"/>
    </source>
</evidence>
<name>N6U1A6_9HYPH</name>
<reference evidence="1 2" key="1">
    <citation type="journal article" date="2012" name="BMC Genomics">
        <title>Genomic basis of broad host range and environmental adaptability of Rhizobium tropici CIAT 899 and Rhizobium sp. PRF 81 which are used in inoculants for common bean (Phaseolus vulgaris L.).</title>
        <authorList>
            <person name="Ormeno-Orrillo E."/>
            <person name="Menna P."/>
            <person name="Almeida L.G."/>
            <person name="Ollero F.J."/>
            <person name="Nicolas M.F."/>
            <person name="Pains Rodrigues E."/>
            <person name="Shigueyoshi Nakatani A."/>
            <person name="Silva Batista J.S."/>
            <person name="Oliveira Chueire L.M."/>
            <person name="Souza R.C."/>
            <person name="Ribeiro Vasconcelos A.T."/>
            <person name="Megias M."/>
            <person name="Hungria M."/>
            <person name="Martinez-Romero E."/>
        </authorList>
    </citation>
    <scope>NUCLEOTIDE SEQUENCE [LARGE SCALE GENOMIC DNA]</scope>
    <source>
        <strain evidence="1 2">PRF 81</strain>
    </source>
</reference>
<organism evidence="1 2">
    <name type="scientific">Rhizobium freirei PRF 81</name>
    <dbReference type="NCBI Taxonomy" id="363754"/>
    <lineage>
        <taxon>Bacteria</taxon>
        <taxon>Pseudomonadati</taxon>
        <taxon>Pseudomonadota</taxon>
        <taxon>Alphaproteobacteria</taxon>
        <taxon>Hyphomicrobiales</taxon>
        <taxon>Rhizobiaceae</taxon>
        <taxon>Rhizobium/Agrobacterium group</taxon>
        <taxon>Rhizobium</taxon>
    </lineage>
</organism>
<sequence length="1050" mass="112405">MATAPSQSSSCGPVGAAAEDGLHLRYGEFLGLVAERRVKDAALAVFALPGNRHDDAVDPIGMIASKGGGGQHLVRRVDMHVILLRRVGEIGDPLHDRVVRARDIDRVVDDVAGMGDPLAADDELILDAFTERVASTAMIAGDADAAFDRGSEVLHLFLLDLRHGDDRHDQAEIVDRGIGEGLGAVFEVDLEAVLFQHVADDMGAFLRFVAAPATPDDKCFTHDIPPEITSLAADLPIHQGFGQRGRTLRLRRDGDRASAVGSRLEGFHDLEHVQREAAIGAVRTVGADGMRHVGDAERAVVAVGIGCGDLALGEFAALLQELHRAAETVRIGHDQRALGAVDFERHMLVAGDIEAHADLDDGTIGKGHDAGDMRRHMHGDVLAVARLAGDDALLARRDGKAGDLRDGAEQVDEIGDVIGTHIEHRAAADFVIESRIRMPALMAGAHEGGGAADRDADRAFVNDGAGRLVAAAEEGIGCRADAQALGGSGIRKPLAFGEIDAERLFRVGVFAGFQCLKTDGDMRLRDGQVDDDLDRGIGKQGGDIDRLQAEFGSFCLGELAIEVGHAFDVENGKGFHGGEIGAGNVPAADNADADLVHRLPPDDLSLLSWSSSAFHVGAEPLYPLVSTQFRTENRCALFLELLWGSERRRRSRRSPRRFVEFAQRDDRGALRPGLVGRLVEHQFGHALDRWRDGQRIGLPQAVEEGLSECKARSHQNDARRGKQRDDIGERHAAGFAGADGRADQRVVLGVNQRLRMGHAAAEADGFGEAAARLVAENGALTGKACQSDRALRTDAEDQIAEIVAEAAGAAKKLAAMQHTEPQRLLQRHQHHVVQVSGPAEPVMCERDGVGVAFDDGGDAQPLRHFLGEIDAAFAEDRAGADMAGAMLDDAGQAEADGIDLVQREIGIDDAAAHTILDKIGNDTDRLPVDAQRQRQRRENLAAEVRDDEDHAVGGDFRADDARGIGIKLQHDAGPAAGRRLTQVAFGAGQDQPVIQQRGCDCRNCRGRQLGAFADFDTCDGARPPDGIQHIEAVYRPHKLGICCFHEIGAE</sequence>
<dbReference type="EMBL" id="AQHN01000089">
    <property type="protein sequence ID" value="ENN84128.1"/>
    <property type="molecule type" value="Genomic_DNA"/>
</dbReference>
<proteinExistence type="predicted"/>